<proteinExistence type="predicted"/>
<keyword evidence="2" id="KW-0808">Transferase</keyword>
<dbReference type="Gene3D" id="1.10.150.290">
    <property type="entry name" value="S-adenosyl-L-methionine-dependent methyltransferases"/>
    <property type="match status" value="1"/>
</dbReference>
<dbReference type="GO" id="GO:0032259">
    <property type="term" value="P:methylation"/>
    <property type="evidence" value="ECO:0007669"/>
    <property type="project" value="UniProtKB-KW"/>
</dbReference>
<keyword evidence="1 4" id="KW-0489">Methyltransferase</keyword>
<reference evidence="4" key="1">
    <citation type="submission" date="2021-03" db="EMBL/GenBank/DDBJ databases">
        <title>Pengzhenrongella sicca gen. nov., sp. nov., a new member of suborder Micrococcineae isolated from High-Arctic tundra soil.</title>
        <authorList>
            <person name="Peng F."/>
        </authorList>
    </citation>
    <scope>NUCLEOTIDE SEQUENCE</scope>
    <source>
        <strain evidence="4">LRZ-2</strain>
    </source>
</reference>
<gene>
    <name evidence="4" type="ORF">J4E96_12685</name>
</gene>
<evidence type="ECO:0000313" key="4">
    <source>
        <dbReference type="EMBL" id="QTE28241.1"/>
    </source>
</evidence>
<dbReference type="InterPro" id="IPR041698">
    <property type="entry name" value="Methyltransf_25"/>
</dbReference>
<name>A0A8A4Z9Y9_9MICO</name>
<feature type="domain" description="Methyltransferase" evidence="3">
    <location>
        <begin position="54"/>
        <end position="148"/>
    </location>
</feature>
<dbReference type="AlphaFoldDB" id="A0A8A4Z9Y9"/>
<evidence type="ECO:0000313" key="5">
    <source>
        <dbReference type="Proteomes" id="UP000663937"/>
    </source>
</evidence>
<accession>A0A8A4Z9Y9</accession>
<protein>
    <submittedName>
        <fullName evidence="4">Methyltransferase domain-containing protein</fullName>
    </submittedName>
</protein>
<dbReference type="PANTHER" id="PTHR43861">
    <property type="entry name" value="TRANS-ACONITATE 2-METHYLTRANSFERASE-RELATED"/>
    <property type="match status" value="1"/>
</dbReference>
<evidence type="ECO:0000259" key="3">
    <source>
        <dbReference type="Pfam" id="PF13649"/>
    </source>
</evidence>
<dbReference type="Gene3D" id="3.40.50.150">
    <property type="entry name" value="Vaccinia Virus protein VP39"/>
    <property type="match status" value="1"/>
</dbReference>
<dbReference type="InterPro" id="IPR029063">
    <property type="entry name" value="SAM-dependent_MTases_sf"/>
</dbReference>
<dbReference type="SUPFAM" id="SSF53335">
    <property type="entry name" value="S-adenosyl-L-methionine-dependent methyltransferases"/>
    <property type="match status" value="1"/>
</dbReference>
<evidence type="ECO:0000256" key="1">
    <source>
        <dbReference type="ARBA" id="ARBA00022603"/>
    </source>
</evidence>
<dbReference type="InterPro" id="IPR023149">
    <property type="entry name" value="Trans_acon_MeTrfase_C"/>
</dbReference>
<dbReference type="EMBL" id="CP071868">
    <property type="protein sequence ID" value="QTE28241.1"/>
    <property type="molecule type" value="Genomic_DNA"/>
</dbReference>
<dbReference type="KEGG" id="psic:J4E96_12685"/>
<dbReference type="PANTHER" id="PTHR43861:SF1">
    <property type="entry name" value="TRANS-ACONITATE 2-METHYLTRANSFERASE"/>
    <property type="match status" value="1"/>
</dbReference>
<dbReference type="Pfam" id="PF13649">
    <property type="entry name" value="Methyltransf_25"/>
    <property type="match status" value="1"/>
</dbReference>
<dbReference type="CDD" id="cd02440">
    <property type="entry name" value="AdoMet_MTases"/>
    <property type="match status" value="1"/>
</dbReference>
<sequence>MHRGREYLDVERLREVVAVPDLWDPEQYALFADHRHRPAADLMARVGAADPHLVVDLGCGAGTLALELARRWPDARVVGVDSSAAMLDRARNADAAGRVEWVRADVQEWDPASLGAPIGVLVTNALVQWVPTHRQLLPRWVGALAPGGWFALQAPGNFEAPSHRLLRAEAARSPRAADLLPRLRGGDAVSEPVVYAALLAGLGCDVDAWETTYLHLLDPAGLQADPVLEWVRGTALPPLLAAFDDPVERAEFVRAYGDALARAYPRQEYGTPLPFRRVFAVAHRRRD</sequence>
<evidence type="ECO:0000256" key="2">
    <source>
        <dbReference type="ARBA" id="ARBA00022679"/>
    </source>
</evidence>
<organism evidence="4 5">
    <name type="scientific">Pengzhenrongella sicca</name>
    <dbReference type="NCBI Taxonomy" id="2819238"/>
    <lineage>
        <taxon>Bacteria</taxon>
        <taxon>Bacillati</taxon>
        <taxon>Actinomycetota</taxon>
        <taxon>Actinomycetes</taxon>
        <taxon>Micrococcales</taxon>
        <taxon>Pengzhenrongella</taxon>
    </lineage>
</organism>
<keyword evidence="5" id="KW-1185">Reference proteome</keyword>
<dbReference type="Proteomes" id="UP000663937">
    <property type="component" value="Chromosome"/>
</dbReference>
<dbReference type="GO" id="GO:0030798">
    <property type="term" value="F:trans-aconitate 2-methyltransferase activity"/>
    <property type="evidence" value="ECO:0007669"/>
    <property type="project" value="InterPro"/>
</dbReference>